<gene>
    <name evidence="2" type="ORF">OHC33_003730</name>
</gene>
<keyword evidence="3" id="KW-1185">Reference proteome</keyword>
<dbReference type="Proteomes" id="UP001316803">
    <property type="component" value="Unassembled WGS sequence"/>
</dbReference>
<protein>
    <submittedName>
        <fullName evidence="2">Uncharacterized protein</fullName>
    </submittedName>
</protein>
<feature type="region of interest" description="Disordered" evidence="1">
    <location>
        <begin position="79"/>
        <end position="116"/>
    </location>
</feature>
<feature type="region of interest" description="Disordered" evidence="1">
    <location>
        <begin position="1"/>
        <end position="37"/>
    </location>
</feature>
<evidence type="ECO:0000256" key="1">
    <source>
        <dbReference type="SAM" id="MobiDB-lite"/>
    </source>
</evidence>
<feature type="compositionally biased region" description="Polar residues" evidence="1">
    <location>
        <begin position="14"/>
        <end position="27"/>
    </location>
</feature>
<name>A0AAN8EW78_9EURO</name>
<proteinExistence type="predicted"/>
<organism evidence="2 3">
    <name type="scientific">Knufia fluminis</name>
    <dbReference type="NCBI Taxonomy" id="191047"/>
    <lineage>
        <taxon>Eukaryota</taxon>
        <taxon>Fungi</taxon>
        <taxon>Dikarya</taxon>
        <taxon>Ascomycota</taxon>
        <taxon>Pezizomycotina</taxon>
        <taxon>Eurotiomycetes</taxon>
        <taxon>Chaetothyriomycetidae</taxon>
        <taxon>Chaetothyriales</taxon>
        <taxon>Trichomeriaceae</taxon>
        <taxon>Knufia</taxon>
    </lineage>
</organism>
<dbReference type="EMBL" id="JAKLMC020000007">
    <property type="protein sequence ID" value="KAK5955051.1"/>
    <property type="molecule type" value="Genomic_DNA"/>
</dbReference>
<comment type="caution">
    <text evidence="2">The sequence shown here is derived from an EMBL/GenBank/DDBJ whole genome shotgun (WGS) entry which is preliminary data.</text>
</comment>
<feature type="compositionally biased region" description="Basic residues" evidence="1">
    <location>
        <begin position="85"/>
        <end position="99"/>
    </location>
</feature>
<accession>A0AAN8EW78</accession>
<reference evidence="2 3" key="1">
    <citation type="submission" date="2022-12" db="EMBL/GenBank/DDBJ databases">
        <title>Genomic features and morphological characterization of a novel Knufia sp. strain isolated from spacecraft assembly facility.</title>
        <authorList>
            <person name="Teixeira M."/>
            <person name="Chander A.M."/>
            <person name="Stajich J.E."/>
            <person name="Venkateswaran K."/>
        </authorList>
    </citation>
    <scope>NUCLEOTIDE SEQUENCE [LARGE SCALE GENOMIC DNA]</scope>
    <source>
        <strain evidence="2 3">FJI-L2-BK-P2</strain>
    </source>
</reference>
<feature type="compositionally biased region" description="Basic and acidic residues" evidence="1">
    <location>
        <begin position="1"/>
        <end position="12"/>
    </location>
</feature>
<evidence type="ECO:0000313" key="3">
    <source>
        <dbReference type="Proteomes" id="UP001316803"/>
    </source>
</evidence>
<evidence type="ECO:0000313" key="2">
    <source>
        <dbReference type="EMBL" id="KAK5955051.1"/>
    </source>
</evidence>
<dbReference type="AlphaFoldDB" id="A0AAN8EW78"/>
<sequence length="377" mass="42891">MAATAEDSKVEAQTDPTPDSSKMSSCKPSLPFKDQAQSPLLQLPAEIRLMILREVLLSPAPLSERASYEKPCKQWCQPKKEIQPRKKSKRTSLPRKAKEKQKAIVETSDGESEDEAKEVKTKLVAGYNLAPAILRTCQALLIEGWPVLYEGNILKLVYTDHPISFYKRRETPYLSMWAYRNDALLCLRYSYGKAQMRLDEGARDFLLRFKSLLLDCTVHTDKRDKRAGKHFRSGLEILGPIVAGKSIRVMLPPTGRSLFSNEVYLKAFQLLRCKAFAMTGAAYHKIDEVTNTVLSDTEVLNLANASKMLRPVKSHFKYRASPSLREWAEGKISELYAAVLDFDSAKFEEIRAELVAEYDEEQARIKQELYADDTWKN</sequence>